<reference evidence="2 3" key="1">
    <citation type="submission" date="2023-10" db="EMBL/GenBank/DDBJ databases">
        <title>The complete genome sequence of Methanoculleus palmolei DSM 4273.</title>
        <authorList>
            <person name="Lai S.-J."/>
            <person name="You Y.-T."/>
            <person name="Chen S.-C."/>
        </authorList>
    </citation>
    <scope>NUCLEOTIDE SEQUENCE [LARGE SCALE GENOMIC DNA]</scope>
    <source>
        <strain evidence="2 3">DSM 4273</strain>
    </source>
</reference>
<dbReference type="InterPro" id="IPR045509">
    <property type="entry name" value="HD_assoc_2"/>
</dbReference>
<dbReference type="AlphaFoldDB" id="A0ABD8AAL3"/>
<organism evidence="2 3">
    <name type="scientific">Methanoculleus palmolei</name>
    <dbReference type="NCBI Taxonomy" id="72612"/>
    <lineage>
        <taxon>Archaea</taxon>
        <taxon>Methanobacteriati</taxon>
        <taxon>Methanobacteriota</taxon>
        <taxon>Stenosarchaea group</taxon>
        <taxon>Methanomicrobia</taxon>
        <taxon>Methanomicrobiales</taxon>
        <taxon>Methanomicrobiaceae</taxon>
        <taxon>Methanoculleus</taxon>
    </lineage>
</organism>
<dbReference type="Proteomes" id="UP001626603">
    <property type="component" value="Chromosome"/>
</dbReference>
<evidence type="ECO:0000313" key="3">
    <source>
        <dbReference type="Proteomes" id="UP001626603"/>
    </source>
</evidence>
<dbReference type="PANTHER" id="PTHR11373:SF4">
    <property type="entry name" value="DEOXYNUCLEOSIDE TRIPHOSPHATE TRIPHOSPHOHYDROLASE SAMHD1"/>
    <property type="match status" value="1"/>
</dbReference>
<dbReference type="SUPFAM" id="SSF109604">
    <property type="entry name" value="HD-domain/PDEase-like"/>
    <property type="match status" value="1"/>
</dbReference>
<dbReference type="PROSITE" id="PS51831">
    <property type="entry name" value="HD"/>
    <property type="match status" value="1"/>
</dbReference>
<dbReference type="PANTHER" id="PTHR11373">
    <property type="entry name" value="DEOXYNUCLEOSIDE TRIPHOSPHATE TRIPHOSPHOHYDROLASE"/>
    <property type="match status" value="1"/>
</dbReference>
<dbReference type="InterPro" id="IPR003607">
    <property type="entry name" value="HD/PDEase_dom"/>
</dbReference>
<feature type="domain" description="HD" evidence="1">
    <location>
        <begin position="1"/>
        <end position="100"/>
    </location>
</feature>
<proteinExistence type="predicted"/>
<accession>A0ABD8AAL3</accession>
<dbReference type="Pfam" id="PF01966">
    <property type="entry name" value="HD"/>
    <property type="match status" value="1"/>
</dbReference>
<keyword evidence="3" id="KW-1185">Reference proteome</keyword>
<dbReference type="Gene3D" id="1.10.3210.10">
    <property type="entry name" value="Hypothetical protein af1432"/>
    <property type="match status" value="1"/>
</dbReference>
<dbReference type="EMBL" id="CP137641">
    <property type="protein sequence ID" value="WOX56589.1"/>
    <property type="molecule type" value="Genomic_DNA"/>
</dbReference>
<sequence>MARHLQIEGNDLTALRYAALLHDVGHGPFSHVFEAPLQEINEKDATHEEITCRIIREDEEVNAVLGEATDDVAAILSLDRNGILHQIISGNIDADKMDYLRRDSYHTGVAYGNFDLERVLHTLRKTRKTRERQREDLVIHEKGIDAIESFRLARFLMHAQVYYHHTNVVANGMLQRAIKVAIRDHVVDAEKIRIGRDDFLENYLALDDARLLARILRQPESTAADLVTRLERRDLFKRGYESNVPQEEDYLLRYHLGTKFTPERAQAIEEAVAGECGCSPDCIIADLVKIENSLFKSASTLLEEDKFPFLIERRDGTVKEIDSFSTLTYTGEPRTTFYLFCPEEYRQTVQGCAGEIIAGMNE</sequence>
<evidence type="ECO:0000313" key="2">
    <source>
        <dbReference type="EMBL" id="WOX56589.1"/>
    </source>
</evidence>
<gene>
    <name evidence="2" type="ORF">R6Y95_04440</name>
</gene>
<dbReference type="CDD" id="cd00077">
    <property type="entry name" value="HDc"/>
    <property type="match status" value="1"/>
</dbReference>
<evidence type="ECO:0000259" key="1">
    <source>
        <dbReference type="PROSITE" id="PS51831"/>
    </source>
</evidence>
<dbReference type="InterPro" id="IPR006674">
    <property type="entry name" value="HD_domain"/>
</dbReference>
<dbReference type="Pfam" id="PF19276">
    <property type="entry name" value="HD_assoc_2"/>
    <property type="match status" value="1"/>
</dbReference>
<protein>
    <submittedName>
        <fullName evidence="2">HD domain-containing protein</fullName>
    </submittedName>
</protein>
<name>A0ABD8AAL3_9EURY</name>
<dbReference type="InterPro" id="IPR050135">
    <property type="entry name" value="dGTPase-like"/>
</dbReference>